<reference evidence="1" key="1">
    <citation type="submission" date="2023-04" db="EMBL/GenBank/DDBJ databases">
        <title>Ambrosiozyma monospora NBRC 1965.</title>
        <authorList>
            <person name="Ichikawa N."/>
            <person name="Sato H."/>
            <person name="Tonouchi N."/>
        </authorList>
    </citation>
    <scope>NUCLEOTIDE SEQUENCE</scope>
    <source>
        <strain evidence="1">NBRC 1965</strain>
    </source>
</reference>
<gene>
    <name evidence="1" type="ORF">Amon01_000899400</name>
</gene>
<comment type="caution">
    <text evidence="1">The sequence shown here is derived from an EMBL/GenBank/DDBJ whole genome shotgun (WGS) entry which is preliminary data.</text>
</comment>
<evidence type="ECO:0000313" key="1">
    <source>
        <dbReference type="EMBL" id="GME68253.1"/>
    </source>
</evidence>
<dbReference type="AlphaFoldDB" id="A0A9W6WFM3"/>
<dbReference type="InterPro" id="IPR058934">
    <property type="entry name" value="YMC020W-like"/>
</dbReference>
<dbReference type="PANTHER" id="PTHR47349">
    <property type="entry name" value="CHROMOSOME 8, WHOLE GENOME SHOTGUN SEQUENCE"/>
    <property type="match status" value="1"/>
</dbReference>
<name>A0A9W6WFM3_AMBMO</name>
<keyword evidence="2" id="KW-1185">Reference proteome</keyword>
<dbReference type="OrthoDB" id="5598028at2759"/>
<sequence>MFKSFDIKKLGLNPFNLPWCVRGLFFEITKHLPSAEEEIQFVFKEFDEWNPESKVLKDVKYRLNGIKSKL</sequence>
<organism evidence="1 2">
    <name type="scientific">Ambrosiozyma monospora</name>
    <name type="common">Yeast</name>
    <name type="synonym">Endomycopsis monosporus</name>
    <dbReference type="NCBI Taxonomy" id="43982"/>
    <lineage>
        <taxon>Eukaryota</taxon>
        <taxon>Fungi</taxon>
        <taxon>Dikarya</taxon>
        <taxon>Ascomycota</taxon>
        <taxon>Saccharomycotina</taxon>
        <taxon>Pichiomycetes</taxon>
        <taxon>Pichiales</taxon>
        <taxon>Pichiaceae</taxon>
        <taxon>Ambrosiozyma</taxon>
    </lineage>
</organism>
<accession>A0A9W6WFM3</accession>
<protein>
    <submittedName>
        <fullName evidence="1">Unnamed protein product</fullName>
    </submittedName>
</protein>
<dbReference type="Proteomes" id="UP001165063">
    <property type="component" value="Unassembled WGS sequence"/>
</dbReference>
<evidence type="ECO:0000313" key="2">
    <source>
        <dbReference type="Proteomes" id="UP001165063"/>
    </source>
</evidence>
<proteinExistence type="predicted"/>
<dbReference type="EMBL" id="BSXU01009152">
    <property type="protein sequence ID" value="GME68253.1"/>
    <property type="molecule type" value="Genomic_DNA"/>
</dbReference>
<dbReference type="PANTHER" id="PTHR47349:SF1">
    <property type="entry name" value="AER328WP"/>
    <property type="match status" value="1"/>
</dbReference>